<dbReference type="PANTHER" id="PTHR47425">
    <property type="entry name" value="FARB-RELATED"/>
    <property type="match status" value="1"/>
</dbReference>
<dbReference type="GO" id="GO:0000981">
    <property type="term" value="F:DNA-binding transcription factor activity, RNA polymerase II-specific"/>
    <property type="evidence" value="ECO:0007669"/>
    <property type="project" value="InterPro"/>
</dbReference>
<reference evidence="5 6" key="1">
    <citation type="journal article" date="2021" name="Nat. Commun.">
        <title>Genetic determinants of endophytism in the Arabidopsis root mycobiome.</title>
        <authorList>
            <person name="Mesny F."/>
            <person name="Miyauchi S."/>
            <person name="Thiergart T."/>
            <person name="Pickel B."/>
            <person name="Atanasova L."/>
            <person name="Karlsson M."/>
            <person name="Huettel B."/>
            <person name="Barry K.W."/>
            <person name="Haridas S."/>
            <person name="Chen C."/>
            <person name="Bauer D."/>
            <person name="Andreopoulos W."/>
            <person name="Pangilinan J."/>
            <person name="LaButti K."/>
            <person name="Riley R."/>
            <person name="Lipzen A."/>
            <person name="Clum A."/>
            <person name="Drula E."/>
            <person name="Henrissat B."/>
            <person name="Kohler A."/>
            <person name="Grigoriev I.V."/>
            <person name="Martin F.M."/>
            <person name="Hacquard S."/>
        </authorList>
    </citation>
    <scope>NUCLEOTIDE SEQUENCE [LARGE SCALE GENOMIC DNA]</scope>
    <source>
        <strain evidence="5 6">MPI-CAGE-CH-0241</strain>
    </source>
</reference>
<dbReference type="GO" id="GO:0006351">
    <property type="term" value="P:DNA-templated transcription"/>
    <property type="evidence" value="ECO:0007669"/>
    <property type="project" value="InterPro"/>
</dbReference>
<dbReference type="OrthoDB" id="5121955at2759"/>
<dbReference type="PANTHER" id="PTHR47425:SF2">
    <property type="entry name" value="FARB-RELATED"/>
    <property type="match status" value="1"/>
</dbReference>
<gene>
    <name evidence="5" type="ORF">B0T10DRAFT_489770</name>
</gene>
<evidence type="ECO:0000259" key="4">
    <source>
        <dbReference type="PROSITE" id="PS50048"/>
    </source>
</evidence>
<protein>
    <submittedName>
        <fullName evidence="5">Fungal-specific transcription factor</fullName>
    </submittedName>
</protein>
<dbReference type="AlphaFoldDB" id="A0A9P8W3T9"/>
<dbReference type="Proteomes" id="UP000777438">
    <property type="component" value="Unassembled WGS sequence"/>
</dbReference>
<dbReference type="GO" id="GO:0003677">
    <property type="term" value="F:DNA binding"/>
    <property type="evidence" value="ECO:0007669"/>
    <property type="project" value="InterPro"/>
</dbReference>
<evidence type="ECO:0000313" key="5">
    <source>
        <dbReference type="EMBL" id="KAH6887415.1"/>
    </source>
</evidence>
<feature type="domain" description="Zn(2)-C6 fungal-type" evidence="4">
    <location>
        <begin position="41"/>
        <end position="73"/>
    </location>
</feature>
<dbReference type="InterPro" id="IPR001138">
    <property type="entry name" value="Zn2Cys6_DnaBD"/>
</dbReference>
<dbReference type="GO" id="GO:0008270">
    <property type="term" value="F:zinc ion binding"/>
    <property type="evidence" value="ECO:0007669"/>
    <property type="project" value="InterPro"/>
</dbReference>
<proteinExistence type="predicted"/>
<keyword evidence="6" id="KW-1185">Reference proteome</keyword>
<organism evidence="5 6">
    <name type="scientific">Thelonectria olida</name>
    <dbReference type="NCBI Taxonomy" id="1576542"/>
    <lineage>
        <taxon>Eukaryota</taxon>
        <taxon>Fungi</taxon>
        <taxon>Dikarya</taxon>
        <taxon>Ascomycota</taxon>
        <taxon>Pezizomycotina</taxon>
        <taxon>Sordariomycetes</taxon>
        <taxon>Hypocreomycetidae</taxon>
        <taxon>Hypocreales</taxon>
        <taxon>Nectriaceae</taxon>
        <taxon>Thelonectria</taxon>
    </lineage>
</organism>
<name>A0A9P8W3T9_9HYPO</name>
<accession>A0A9P8W3T9</accession>
<dbReference type="SUPFAM" id="SSF57701">
    <property type="entry name" value="Zn2/Cys6 DNA-binding domain"/>
    <property type="match status" value="1"/>
</dbReference>
<dbReference type="CDD" id="cd12148">
    <property type="entry name" value="fungal_TF_MHR"/>
    <property type="match status" value="1"/>
</dbReference>
<dbReference type="InterPro" id="IPR007219">
    <property type="entry name" value="XnlR_reg_dom"/>
</dbReference>
<keyword evidence="1" id="KW-0479">Metal-binding</keyword>
<evidence type="ECO:0000313" key="6">
    <source>
        <dbReference type="Proteomes" id="UP000777438"/>
    </source>
</evidence>
<dbReference type="InterPro" id="IPR036864">
    <property type="entry name" value="Zn2-C6_fun-type_DNA-bd_sf"/>
</dbReference>
<sequence>MEDSPPGDDPLQEVGAGPEVDASNQPQVPSAKGNKKRASRACLPCRSRKVRCIVTSSKEPCINCRLDEKECVFVARSKIVRGASRQVANVAKAAASSTSPPRDDPKALEEETVVSAADESVSLVGDPMSVDVPPQELPSDLNRHDDLNNYDYGTFDIPPFSSTCPDPGLLECPWLQQEGTQQLLFDPTNPDYSILEAPKTQSLSPEDLDYLYRQGCFVVPHRKILDEFIQQYFLHIHPMLPMLNEAEFWALYLPHTSEGAPAEKLPLIVLHGILFTACSFVHRTTIAALGFKSVHDAKSSFYKRAKLIYDFGLETSSISISQAALLLSHSHLIPLPHGGCKQLGPMWLGIAIHYARDAGAHRYHSISSDTSHQSPKQDQLVGVLKRLWWCCVIRDRLMPLTSRRTIKITHSNFNFTGNPVLAGVDLLEEADKSRVYDPGTKRFLAEIMAKLVELCVILTEVLTLTFPMYDNAPRAATLATTEETRIGECRMALRRWYSTVLRLRSPQGGDIVKESETAGSPRNSIVLFMNLLEMYYHSARMALCHYEILYCSLAAPSRYHSRSVAETQESSTELQGAVSQLTQSLRKLVRLRLARWLPISAVGCTAFPLALQILDVKLFNSTHTPTREANNVPLFAQHKQQQLNVLIEAMKTYRPRYDGVDWVAKSVRYIVDLAQKHLPMLESRSESTISSWTEILQLYPNYYLRLAMTMDLSIRNGKIPQETDFPQSLRGIFEGKLLMSPISMMLMHSPQPDSEQLRKDSASVEFQTHGVAMNGPAPAGDSGVSVSEDVSGGYGAGWENASGSPTTTPRSSELGFDPLILELGFEAGILSPLVDMEFTGNETTEPAPGATPQNQWNVGLSTFDASCLGIGNEDQVLETFLEV</sequence>
<dbReference type="InterPro" id="IPR052761">
    <property type="entry name" value="Fungal_Detox/Toxin_TFs"/>
</dbReference>
<dbReference type="Gene3D" id="4.10.240.10">
    <property type="entry name" value="Zn(2)-C6 fungal-type DNA-binding domain"/>
    <property type="match status" value="1"/>
</dbReference>
<dbReference type="PROSITE" id="PS00463">
    <property type="entry name" value="ZN2_CY6_FUNGAL_1"/>
    <property type="match status" value="1"/>
</dbReference>
<dbReference type="EMBL" id="JAGPYM010000014">
    <property type="protein sequence ID" value="KAH6887415.1"/>
    <property type="molecule type" value="Genomic_DNA"/>
</dbReference>
<dbReference type="CDD" id="cd00067">
    <property type="entry name" value="GAL4"/>
    <property type="match status" value="1"/>
</dbReference>
<dbReference type="PROSITE" id="PS50048">
    <property type="entry name" value="ZN2_CY6_FUNGAL_2"/>
    <property type="match status" value="1"/>
</dbReference>
<evidence type="ECO:0000256" key="3">
    <source>
        <dbReference type="SAM" id="MobiDB-lite"/>
    </source>
</evidence>
<dbReference type="SMART" id="SM00066">
    <property type="entry name" value="GAL4"/>
    <property type="match status" value="1"/>
</dbReference>
<dbReference type="Pfam" id="PF04082">
    <property type="entry name" value="Fungal_trans"/>
    <property type="match status" value="1"/>
</dbReference>
<dbReference type="Pfam" id="PF00172">
    <property type="entry name" value="Zn_clus"/>
    <property type="match status" value="1"/>
</dbReference>
<keyword evidence="2" id="KW-0539">Nucleus</keyword>
<evidence type="ECO:0000256" key="2">
    <source>
        <dbReference type="ARBA" id="ARBA00023242"/>
    </source>
</evidence>
<evidence type="ECO:0000256" key="1">
    <source>
        <dbReference type="ARBA" id="ARBA00022723"/>
    </source>
</evidence>
<feature type="region of interest" description="Disordered" evidence="3">
    <location>
        <begin position="1"/>
        <end position="38"/>
    </location>
</feature>
<comment type="caution">
    <text evidence="5">The sequence shown here is derived from an EMBL/GenBank/DDBJ whole genome shotgun (WGS) entry which is preliminary data.</text>
</comment>
<feature type="region of interest" description="Disordered" evidence="3">
    <location>
        <begin position="90"/>
        <end position="112"/>
    </location>
</feature>